<feature type="compositionally biased region" description="Low complexity" evidence="1">
    <location>
        <begin position="754"/>
        <end position="770"/>
    </location>
</feature>
<feature type="compositionally biased region" description="Polar residues" evidence="1">
    <location>
        <begin position="672"/>
        <end position="688"/>
    </location>
</feature>
<evidence type="ECO:0000313" key="3">
    <source>
        <dbReference type="Proteomes" id="UP000094285"/>
    </source>
</evidence>
<protein>
    <submittedName>
        <fullName evidence="2">Uncharacterized protein</fullName>
    </submittedName>
</protein>
<gene>
    <name evidence="2" type="ORF">CANTADRAFT_136472</name>
</gene>
<dbReference type="Proteomes" id="UP000094285">
    <property type="component" value="Unassembled WGS sequence"/>
</dbReference>
<feature type="region of interest" description="Disordered" evidence="1">
    <location>
        <begin position="471"/>
        <end position="624"/>
    </location>
</feature>
<keyword evidence="3" id="KW-1185">Reference proteome</keyword>
<dbReference type="OrthoDB" id="4087202at2759"/>
<proteinExistence type="predicted"/>
<dbReference type="RefSeq" id="XP_020067320.1">
    <property type="nucleotide sequence ID" value="XM_020206272.1"/>
</dbReference>
<feature type="region of interest" description="Disordered" evidence="1">
    <location>
        <begin position="1"/>
        <end position="20"/>
    </location>
</feature>
<dbReference type="STRING" id="984487.A0A1E4SRS1"/>
<evidence type="ECO:0000256" key="1">
    <source>
        <dbReference type="SAM" id="MobiDB-lite"/>
    </source>
</evidence>
<feature type="compositionally biased region" description="Low complexity" evidence="1">
    <location>
        <begin position="487"/>
        <end position="511"/>
    </location>
</feature>
<name>A0A1E4SRS1_9ASCO</name>
<feature type="region of interest" description="Disordered" evidence="1">
    <location>
        <begin position="671"/>
        <end position="772"/>
    </location>
</feature>
<organism evidence="2 3">
    <name type="scientific">Suhomyces tanzawaensis NRRL Y-17324</name>
    <dbReference type="NCBI Taxonomy" id="984487"/>
    <lineage>
        <taxon>Eukaryota</taxon>
        <taxon>Fungi</taxon>
        <taxon>Dikarya</taxon>
        <taxon>Ascomycota</taxon>
        <taxon>Saccharomycotina</taxon>
        <taxon>Pichiomycetes</taxon>
        <taxon>Debaryomycetaceae</taxon>
        <taxon>Suhomyces</taxon>
    </lineage>
</organism>
<dbReference type="GO" id="GO:0005737">
    <property type="term" value="C:cytoplasm"/>
    <property type="evidence" value="ECO:0007669"/>
    <property type="project" value="InterPro"/>
</dbReference>
<feature type="compositionally biased region" description="Low complexity" evidence="1">
    <location>
        <begin position="537"/>
        <end position="551"/>
    </location>
</feature>
<dbReference type="AlphaFoldDB" id="A0A1E4SRS1"/>
<dbReference type="InterPro" id="IPR026241">
    <property type="entry name" value="GIP4"/>
</dbReference>
<feature type="compositionally biased region" description="Low complexity" evidence="1">
    <location>
        <begin position="575"/>
        <end position="592"/>
    </location>
</feature>
<dbReference type="GeneID" id="30980409"/>
<dbReference type="PRINTS" id="PR02082">
    <property type="entry name" value="GLC7IP4"/>
</dbReference>
<dbReference type="EMBL" id="KV453909">
    <property type="protein sequence ID" value="ODV82198.1"/>
    <property type="molecule type" value="Genomic_DNA"/>
</dbReference>
<dbReference type="GO" id="GO:0019888">
    <property type="term" value="F:protein phosphatase regulator activity"/>
    <property type="evidence" value="ECO:0007669"/>
    <property type="project" value="InterPro"/>
</dbReference>
<dbReference type="GO" id="GO:0008157">
    <property type="term" value="F:protein phosphatase 1 binding"/>
    <property type="evidence" value="ECO:0007669"/>
    <property type="project" value="InterPro"/>
</dbReference>
<feature type="compositionally biased region" description="Polar residues" evidence="1">
    <location>
        <begin position="743"/>
        <end position="753"/>
    </location>
</feature>
<reference evidence="3" key="1">
    <citation type="submission" date="2016-05" db="EMBL/GenBank/DDBJ databases">
        <title>Comparative genomics of biotechnologically important yeasts.</title>
        <authorList>
            <consortium name="DOE Joint Genome Institute"/>
            <person name="Riley R."/>
            <person name="Haridas S."/>
            <person name="Wolfe K.H."/>
            <person name="Lopes M.R."/>
            <person name="Hittinger C.T."/>
            <person name="Goker M."/>
            <person name="Salamov A."/>
            <person name="Wisecaver J."/>
            <person name="Long T.M."/>
            <person name="Aerts A.L."/>
            <person name="Barry K."/>
            <person name="Choi C."/>
            <person name="Clum A."/>
            <person name="Coughlan A.Y."/>
            <person name="Deshpande S."/>
            <person name="Douglass A.P."/>
            <person name="Hanson S.J."/>
            <person name="Klenk H.-P."/>
            <person name="Labutti K."/>
            <person name="Lapidus A."/>
            <person name="Lindquist E."/>
            <person name="Lipzen A."/>
            <person name="Meier-Kolthoff J.P."/>
            <person name="Ohm R.A."/>
            <person name="Otillar R.P."/>
            <person name="Pangilinan J."/>
            <person name="Peng Y."/>
            <person name="Rokas A."/>
            <person name="Rosa C.A."/>
            <person name="Scheuner C."/>
            <person name="Sibirny A.A."/>
            <person name="Slot J.C."/>
            <person name="Stielow J.B."/>
            <person name="Sun H."/>
            <person name="Kurtzman C.P."/>
            <person name="Blackwell M."/>
            <person name="Grigoriev I.V."/>
            <person name="Jeffries T.W."/>
        </authorList>
    </citation>
    <scope>NUCLEOTIDE SEQUENCE [LARGE SCALE GENOMIC DNA]</scope>
    <source>
        <strain evidence="3">NRRL Y-17324</strain>
    </source>
</reference>
<sequence length="862" mass="95879">MSTSTMAGPESSPIHVPAPESQGPNYITSLDCKILQYKYSIIKLELVIDSIQKLILKCTPKPDSVEDANASEPPVKIFDFLPLIHYVVLLTGSLFSINDSAFQARLELLASFKLVKTSQITISTAVSHIPYDHQDTNVTPLSEIPKIPTALKCLKILEILANTCLQGYQKRFSQAKVEALHSREPLPLNYYDKLDSLIKNSLFDSKSDVDLTLKDTIFSIPRDDQLLQNENFIEATLVDMDFKMLFLITKNLQANLDRLRPMILRYKTIKTNIRSLPDHKYSLHKIFLLTLRLNDLYSIFRKFGRKIYLSNYQHLTDQKLLFQSSNLVYFKLNILNSMEDIFNSAKKNGTVIANLTRFIRPSARFEVTLKTINDFSNFASQTCTILESNIQKFEEFGMSWITAELRFRKVYQLPRKNLVDIYQSLQEVKSNDQPPAISVASASSPAVSVSPKVTEAFPSVNNSTKGIEKKLKKLDFSDSPQHSTRPSRSSSVSSVNSNNSISLGRRGSLSSPKRNSLIIPPTSNSSLKVSPTRPRPNSMLFLNSNNSLSNLDTEKTEKVDSPVGRRRSNSQPTVSDAASGAASALNNSFGNSKAAVKRSPSLTRKTAPVPTPAEKPPTSSSKVQNQLLAVAEEDSDEKVKAVSRMSANQRLQQHLRKAARTGSLMTQEKEQFTSVTFDPNNPSATNLRRPTEHSSLDEEIPATSPAPVKSGVPIPTGSTLVPTVPLTKIGPSRDQVTRRNTKRNSVSSPISDISPNQSTYASSASSTNSSGVTKKVRFTGVAEYTEAEDAPSKYSNRILKNFAVFRSPTINYAFKKKDQILKREESISFRHHLEYEGEDPNLATATASVPVNRFTKIKSKLL</sequence>
<evidence type="ECO:0000313" key="2">
    <source>
        <dbReference type="EMBL" id="ODV82198.1"/>
    </source>
</evidence>
<accession>A0A1E4SRS1</accession>